<dbReference type="NCBIfam" id="TIGR01730">
    <property type="entry name" value="RND_mfp"/>
    <property type="match status" value="1"/>
</dbReference>
<evidence type="ECO:0000259" key="6">
    <source>
        <dbReference type="Pfam" id="PF25975"/>
    </source>
</evidence>
<dbReference type="InterPro" id="IPR058649">
    <property type="entry name" value="CzcB_C"/>
</dbReference>
<evidence type="ECO:0000259" key="7">
    <source>
        <dbReference type="Pfam" id="PF26002"/>
    </source>
</evidence>
<dbReference type="Pfam" id="PF26002">
    <property type="entry name" value="Beta-barrel_AprE"/>
    <property type="match status" value="1"/>
</dbReference>
<sequence length="441" mass="47585">MSKKKIYWLVGILVVIIAGLIILKKTGVIGSNDEGVTVETAAADEITIVETVSATGKIQPEIEIKISSEVSGEIIALPVKEGQVVKKGDLLVKINPMLYTSGLNRSVSQLSGSKAGLNQADASFKEAKANYERSKTLFEKGIISKSDWDKAIASFEVAKATKESAYFNVESASATVKESKDNLGRTTIYSPADGTISSLGVELGERVLGTQQMTGTELLRVANLNNMEVEVDVNENDIVKISVGDSTKIQVDAYLKKEFKGIVTSISNSASTATSADQVTNFKVKVRILKESYQYLLEGKPASYSPFRPGMTATVDIITKRKEKVIGVPISSVVVKSDTAATKKYEIKDENSDQKVKAKNDKKYECVFVKVGNKAKIRVIKTGIQDDTNIEVVSGLKKGDVVITGPYTTVTKDLNSGDKVTTKKGSDKKDKKDTSITVSAN</sequence>
<dbReference type="PANTHER" id="PTHR30469">
    <property type="entry name" value="MULTIDRUG RESISTANCE PROTEIN MDTA"/>
    <property type="match status" value="1"/>
</dbReference>
<protein>
    <submittedName>
        <fullName evidence="8">Efflux RND transporter periplasmic adaptor subunit</fullName>
    </submittedName>
</protein>
<evidence type="ECO:0000256" key="1">
    <source>
        <dbReference type="ARBA" id="ARBA00009477"/>
    </source>
</evidence>
<dbReference type="Proteomes" id="UP000293300">
    <property type="component" value="Unassembled WGS sequence"/>
</dbReference>
<proteinExistence type="inferred from homology"/>
<comment type="caution">
    <text evidence="8">The sequence shown here is derived from an EMBL/GenBank/DDBJ whole genome shotgun (WGS) entry which is preliminary data.</text>
</comment>
<keyword evidence="3" id="KW-0472">Membrane</keyword>
<keyword evidence="3" id="KW-1133">Transmembrane helix</keyword>
<feature type="domain" description="CzcB-like C-terminal circularly permuted SH3-like" evidence="6">
    <location>
        <begin position="365"/>
        <end position="404"/>
    </location>
</feature>
<dbReference type="EMBL" id="SJPE01000001">
    <property type="protein sequence ID" value="TBX70928.1"/>
    <property type="molecule type" value="Genomic_DNA"/>
</dbReference>
<dbReference type="RefSeq" id="WP_131474541.1">
    <property type="nucleotide sequence ID" value="NZ_SJPE01000001.1"/>
</dbReference>
<reference evidence="8 9" key="1">
    <citation type="submission" date="2019-02" db="EMBL/GenBank/DDBJ databases">
        <title>Flavobacterium sp. RD-2-33 isolated from forest soil.</title>
        <authorList>
            <person name="Chaudhary D.K."/>
        </authorList>
    </citation>
    <scope>NUCLEOTIDE SEQUENCE [LARGE SCALE GENOMIC DNA]</scope>
    <source>
        <strain evidence="8 9">RD-2-33</strain>
    </source>
</reference>
<dbReference type="InterPro" id="IPR058625">
    <property type="entry name" value="MdtA-like_BSH"/>
</dbReference>
<feature type="transmembrane region" description="Helical" evidence="3">
    <location>
        <begin position="6"/>
        <end position="23"/>
    </location>
</feature>
<feature type="region of interest" description="Disordered" evidence="2">
    <location>
        <begin position="417"/>
        <end position="441"/>
    </location>
</feature>
<evidence type="ECO:0000259" key="5">
    <source>
        <dbReference type="Pfam" id="PF25917"/>
    </source>
</evidence>
<dbReference type="Pfam" id="PF25917">
    <property type="entry name" value="BSH_RND"/>
    <property type="match status" value="1"/>
</dbReference>
<comment type="similarity">
    <text evidence="1">Belongs to the membrane fusion protein (MFP) (TC 8.A.1) family.</text>
</comment>
<dbReference type="Gene3D" id="2.40.50.100">
    <property type="match status" value="1"/>
</dbReference>
<feature type="domain" description="AprE-like beta-barrel" evidence="7">
    <location>
        <begin position="228"/>
        <end position="319"/>
    </location>
</feature>
<dbReference type="Pfam" id="PF25876">
    <property type="entry name" value="HH_MFP_RND"/>
    <property type="match status" value="1"/>
</dbReference>
<gene>
    <name evidence="8" type="ORF">EZL74_00055</name>
</gene>
<dbReference type="InterPro" id="IPR058982">
    <property type="entry name" value="Beta-barrel_AprE"/>
</dbReference>
<feature type="domain" description="Multidrug resistance protein MdtA-like alpha-helical hairpin" evidence="4">
    <location>
        <begin position="112"/>
        <end position="172"/>
    </location>
</feature>
<dbReference type="InterPro" id="IPR006143">
    <property type="entry name" value="RND_pump_MFP"/>
</dbReference>
<dbReference type="InterPro" id="IPR058624">
    <property type="entry name" value="MdtA-like_HH"/>
</dbReference>
<evidence type="ECO:0000313" key="9">
    <source>
        <dbReference type="Proteomes" id="UP000293300"/>
    </source>
</evidence>
<dbReference type="PANTHER" id="PTHR30469:SF33">
    <property type="entry name" value="SLR1207 PROTEIN"/>
    <property type="match status" value="1"/>
</dbReference>
<evidence type="ECO:0000259" key="4">
    <source>
        <dbReference type="Pfam" id="PF25876"/>
    </source>
</evidence>
<dbReference type="OrthoDB" id="9809068at2"/>
<feature type="domain" description="Multidrug resistance protein MdtA-like barrel-sandwich hybrid" evidence="5">
    <location>
        <begin position="64"/>
        <end position="212"/>
    </location>
</feature>
<name>A0A4Q9Z3D7_9FLAO</name>
<dbReference type="GO" id="GO:1990281">
    <property type="term" value="C:efflux pump complex"/>
    <property type="evidence" value="ECO:0007669"/>
    <property type="project" value="TreeGrafter"/>
</dbReference>
<keyword evidence="3" id="KW-0812">Transmembrane</keyword>
<dbReference type="Gene3D" id="2.40.30.170">
    <property type="match status" value="1"/>
</dbReference>
<dbReference type="Gene3D" id="1.10.287.470">
    <property type="entry name" value="Helix hairpin bin"/>
    <property type="match status" value="1"/>
</dbReference>
<evidence type="ECO:0000256" key="3">
    <source>
        <dbReference type="SAM" id="Phobius"/>
    </source>
</evidence>
<feature type="compositionally biased region" description="Basic and acidic residues" evidence="2">
    <location>
        <begin position="420"/>
        <end position="434"/>
    </location>
</feature>
<dbReference type="AlphaFoldDB" id="A0A4Q9Z3D7"/>
<dbReference type="Gene3D" id="2.40.420.20">
    <property type="match status" value="1"/>
</dbReference>
<organism evidence="8 9">
    <name type="scientific">Flavobacterium silvisoli</name>
    <dbReference type="NCBI Taxonomy" id="2529433"/>
    <lineage>
        <taxon>Bacteria</taxon>
        <taxon>Pseudomonadati</taxon>
        <taxon>Bacteroidota</taxon>
        <taxon>Flavobacteriia</taxon>
        <taxon>Flavobacteriales</taxon>
        <taxon>Flavobacteriaceae</taxon>
        <taxon>Flavobacterium</taxon>
    </lineage>
</organism>
<dbReference type="Pfam" id="PF25975">
    <property type="entry name" value="CzcB_C"/>
    <property type="match status" value="1"/>
</dbReference>
<evidence type="ECO:0000256" key="2">
    <source>
        <dbReference type="SAM" id="MobiDB-lite"/>
    </source>
</evidence>
<evidence type="ECO:0000313" key="8">
    <source>
        <dbReference type="EMBL" id="TBX70928.1"/>
    </source>
</evidence>
<dbReference type="SUPFAM" id="SSF111369">
    <property type="entry name" value="HlyD-like secretion proteins"/>
    <property type="match status" value="1"/>
</dbReference>
<accession>A0A4Q9Z3D7</accession>
<keyword evidence="9" id="KW-1185">Reference proteome</keyword>
<dbReference type="GO" id="GO:0015562">
    <property type="term" value="F:efflux transmembrane transporter activity"/>
    <property type="evidence" value="ECO:0007669"/>
    <property type="project" value="InterPro"/>
</dbReference>